<dbReference type="SUPFAM" id="SSF160246">
    <property type="entry name" value="EspE N-terminal domain-like"/>
    <property type="match status" value="1"/>
</dbReference>
<proteinExistence type="inferred from homology"/>
<organism evidence="5 6">
    <name type="scientific">Candidatus Vagococcus giribetii</name>
    <dbReference type="NCBI Taxonomy" id="2230876"/>
    <lineage>
        <taxon>Bacteria</taxon>
        <taxon>Bacillati</taxon>
        <taxon>Bacillota</taxon>
        <taxon>Bacilli</taxon>
        <taxon>Lactobacillales</taxon>
        <taxon>Enterococcaceae</taxon>
        <taxon>Vagococcus</taxon>
    </lineage>
</organism>
<dbReference type="Gene3D" id="3.40.50.300">
    <property type="entry name" value="P-loop containing nucleotide triphosphate hydrolases"/>
    <property type="match status" value="1"/>
</dbReference>
<evidence type="ECO:0000256" key="2">
    <source>
        <dbReference type="ARBA" id="ARBA00022741"/>
    </source>
</evidence>
<gene>
    <name evidence="5" type="ORF">DOK76_02300</name>
</gene>
<comment type="similarity">
    <text evidence="1">Belongs to the GSP E family.</text>
</comment>
<dbReference type="EMBL" id="JAFLVX010000007">
    <property type="protein sequence ID" value="MBO0475884.1"/>
    <property type="molecule type" value="Genomic_DNA"/>
</dbReference>
<dbReference type="InterPro" id="IPR037257">
    <property type="entry name" value="T2SS_E_N_sf"/>
</dbReference>
<evidence type="ECO:0000313" key="6">
    <source>
        <dbReference type="Proteomes" id="UP000664857"/>
    </source>
</evidence>
<dbReference type="InterPro" id="IPR027417">
    <property type="entry name" value="P-loop_NTPase"/>
</dbReference>
<dbReference type="Pfam" id="PF00437">
    <property type="entry name" value="T2SSE"/>
    <property type="match status" value="1"/>
</dbReference>
<dbReference type="Pfam" id="PF05157">
    <property type="entry name" value="MshEN"/>
    <property type="match status" value="1"/>
</dbReference>
<evidence type="ECO:0000313" key="5">
    <source>
        <dbReference type="EMBL" id="MBO0475884.1"/>
    </source>
</evidence>
<accession>A0ABS3HQ66</accession>
<comment type="caution">
    <text evidence="5">The sequence shown here is derived from an EMBL/GenBank/DDBJ whole genome shotgun (WGS) entry which is preliminary data.</text>
</comment>
<dbReference type="PANTHER" id="PTHR30258">
    <property type="entry name" value="TYPE II SECRETION SYSTEM PROTEIN GSPE-RELATED"/>
    <property type="match status" value="1"/>
</dbReference>
<evidence type="ECO:0000259" key="4">
    <source>
        <dbReference type="SMART" id="SM00382"/>
    </source>
</evidence>
<evidence type="ECO:0000256" key="3">
    <source>
        <dbReference type="ARBA" id="ARBA00022840"/>
    </source>
</evidence>
<dbReference type="InterPro" id="IPR001482">
    <property type="entry name" value="T2SS/T4SS_dom"/>
</dbReference>
<dbReference type="SMART" id="SM00382">
    <property type="entry name" value="AAA"/>
    <property type="match status" value="1"/>
</dbReference>
<sequence length="563" mass="62713">MERKTRRKVTFEKFFLQMVNLPKEAIEKAKKMSTLDKTQEEVLIELNYITETQFAELVAIYTGLELLDLERFEPASEALSLIEKNVAQQHMIFPIEATDDMIKVAMFNPLNSTVLNDIRLLTQRKVEPVIAIREDIKKAILEHYSTSKKLEDAVEIKGKAAVTKKASMIVTDTTSSSDDAPVVKLVNSIIEEAAERKASDIHFDPLDDEMLVRIRIDGSLVELMRINLSIMPMVVSRIKIMSDLNISESRLPQDGRVRIQTKSHLLDLRISCLPTIHGEKIVMRVIDLSGGTTDLSDLGFSDNNLSVLKKNIHAPYGLVLVTGPTGSGKTSTLYSILNDVNDPGTNIITVEDPVEQQLDGINQVQVNQQIDLTFASGLRSILRQDPNIVMVGEIRDAETAEMAIQASLTGHLVLSTLHTNDSISSIIRLIDMGVAPFLVSTALSSVVAQRLVRRVCKHCGTEVELTQKEKELFMRHDRECETQFVGKGCNYCNYTGFDGRLAIQEVLKLSNDLRALISNEMELGKLREVAINKGFSTMLVDGLRKVEAGDTTVSEILHAVKEV</sequence>
<dbReference type="InterPro" id="IPR003593">
    <property type="entry name" value="AAA+_ATPase"/>
</dbReference>
<dbReference type="RefSeq" id="WP_206964697.1">
    <property type="nucleotide sequence ID" value="NZ_JAFLVX010000007.1"/>
</dbReference>
<protein>
    <submittedName>
        <fullName evidence="5">Type II/IV secretion system protein</fullName>
    </submittedName>
</protein>
<dbReference type="Gene3D" id="3.30.450.90">
    <property type="match status" value="1"/>
</dbReference>
<dbReference type="CDD" id="cd01129">
    <property type="entry name" value="PulE-GspE-like"/>
    <property type="match status" value="1"/>
</dbReference>
<dbReference type="SUPFAM" id="SSF52540">
    <property type="entry name" value="P-loop containing nucleoside triphosphate hydrolases"/>
    <property type="match status" value="1"/>
</dbReference>
<keyword evidence="3" id="KW-0067">ATP-binding</keyword>
<keyword evidence="6" id="KW-1185">Reference proteome</keyword>
<dbReference type="Proteomes" id="UP000664857">
    <property type="component" value="Unassembled WGS sequence"/>
</dbReference>
<dbReference type="Gene3D" id="3.30.300.160">
    <property type="entry name" value="Type II secretion system, protein E, N-terminal domain"/>
    <property type="match status" value="1"/>
</dbReference>
<keyword evidence="2" id="KW-0547">Nucleotide-binding</keyword>
<evidence type="ECO:0000256" key="1">
    <source>
        <dbReference type="ARBA" id="ARBA00006611"/>
    </source>
</evidence>
<feature type="domain" description="AAA+ ATPase" evidence="4">
    <location>
        <begin position="315"/>
        <end position="441"/>
    </location>
</feature>
<dbReference type="InterPro" id="IPR007831">
    <property type="entry name" value="T2SS_GspE_N"/>
</dbReference>
<reference evidence="5 6" key="1">
    <citation type="submission" date="2021-03" db="EMBL/GenBank/DDBJ databases">
        <title>Enterococcal diversity collection.</title>
        <authorList>
            <person name="Gilmore M.S."/>
            <person name="Schwartzman J."/>
            <person name="Van Tyne D."/>
            <person name="Martin M."/>
            <person name="Earl A.M."/>
            <person name="Manson A.L."/>
            <person name="Straub T."/>
            <person name="Salamzade R."/>
            <person name="Saavedra J."/>
            <person name="Lebreton F."/>
            <person name="Prichula J."/>
            <person name="Schaufler K."/>
            <person name="Gaca A."/>
            <person name="Sgardioli B."/>
            <person name="Wagenaar J."/>
            <person name="Strong T."/>
        </authorList>
    </citation>
    <scope>NUCLEOTIDE SEQUENCE [LARGE SCALE GENOMIC DNA]</scope>
    <source>
        <strain evidence="5 6">DIV0080</strain>
    </source>
</reference>
<name>A0ABS3HQ66_9ENTE</name>
<dbReference type="PANTHER" id="PTHR30258:SF3">
    <property type="entry name" value="SLL1921 PROTEIN"/>
    <property type="match status" value="1"/>
</dbReference>